<dbReference type="PANTHER" id="PTHR24421">
    <property type="entry name" value="NITRATE/NITRITE SENSOR PROTEIN NARX-RELATED"/>
    <property type="match status" value="1"/>
</dbReference>
<keyword evidence="7" id="KW-0067">ATP-binding</keyword>
<keyword evidence="5" id="KW-0547">Nucleotide-binding</keyword>
<keyword evidence="3" id="KW-0597">Phosphoprotein</keyword>
<accession>A0A8T8I123</accession>
<evidence type="ECO:0000256" key="6">
    <source>
        <dbReference type="ARBA" id="ARBA00022777"/>
    </source>
</evidence>
<dbReference type="GO" id="GO:0016020">
    <property type="term" value="C:membrane"/>
    <property type="evidence" value="ECO:0007669"/>
    <property type="project" value="InterPro"/>
</dbReference>
<evidence type="ECO:0000256" key="1">
    <source>
        <dbReference type="ARBA" id="ARBA00000085"/>
    </source>
</evidence>
<protein>
    <recommendedName>
        <fullName evidence="2">histidine kinase</fullName>
        <ecNumber evidence="2">2.7.13.3</ecNumber>
    </recommendedName>
</protein>
<feature type="domain" description="Histidine kinase/HSP90-like ATPase" evidence="10">
    <location>
        <begin position="304"/>
        <end position="388"/>
    </location>
</feature>
<comment type="catalytic activity">
    <reaction evidence="1">
        <text>ATP + protein L-histidine = ADP + protein N-phospho-L-histidine.</text>
        <dbReference type="EC" id="2.7.13.3"/>
    </reaction>
</comment>
<evidence type="ECO:0000256" key="4">
    <source>
        <dbReference type="ARBA" id="ARBA00022679"/>
    </source>
</evidence>
<keyword evidence="9" id="KW-1133">Transmembrane helix</keyword>
<reference evidence="12" key="1">
    <citation type="submission" date="2021-04" db="EMBL/GenBank/DDBJ databases">
        <title>Saccharothrix algeriensis WGS.</title>
        <authorList>
            <person name="Stuskova K."/>
            <person name="Hakalova E."/>
            <person name="Tebbal A.B."/>
            <person name="Eichmeier A."/>
        </authorList>
    </citation>
    <scope>NUCLEOTIDE SEQUENCE</scope>
    <source>
        <strain evidence="12">NRRL B-24137</strain>
    </source>
</reference>
<dbReference type="GO" id="GO:0000155">
    <property type="term" value="F:phosphorelay sensor kinase activity"/>
    <property type="evidence" value="ECO:0007669"/>
    <property type="project" value="InterPro"/>
</dbReference>
<dbReference type="InterPro" id="IPR011712">
    <property type="entry name" value="Sig_transdc_His_kin_sub3_dim/P"/>
</dbReference>
<feature type="non-terminal residue" evidence="12">
    <location>
        <position position="1"/>
    </location>
</feature>
<dbReference type="Gene3D" id="3.30.565.10">
    <property type="entry name" value="Histidine kinase-like ATPase, C-terminal domain"/>
    <property type="match status" value="1"/>
</dbReference>
<proteinExistence type="predicted"/>
<keyword evidence="4" id="KW-0808">Transferase</keyword>
<keyword evidence="6 12" id="KW-0418">Kinase</keyword>
<dbReference type="GO" id="GO:0046983">
    <property type="term" value="F:protein dimerization activity"/>
    <property type="evidence" value="ECO:0007669"/>
    <property type="project" value="InterPro"/>
</dbReference>
<keyword evidence="8" id="KW-0902">Two-component regulatory system</keyword>
<dbReference type="InterPro" id="IPR003594">
    <property type="entry name" value="HATPase_dom"/>
</dbReference>
<feature type="domain" description="Signal transduction histidine kinase subgroup 3 dimerisation and phosphoacceptor" evidence="11">
    <location>
        <begin position="188"/>
        <end position="250"/>
    </location>
</feature>
<dbReference type="CDD" id="cd16917">
    <property type="entry name" value="HATPase_UhpB-NarQ-NarX-like"/>
    <property type="match status" value="1"/>
</dbReference>
<gene>
    <name evidence="12" type="ORF">J7S33_07100</name>
</gene>
<name>A0A8T8I123_9PSEU</name>
<evidence type="ECO:0000259" key="11">
    <source>
        <dbReference type="Pfam" id="PF07730"/>
    </source>
</evidence>
<dbReference type="GO" id="GO:0005524">
    <property type="term" value="F:ATP binding"/>
    <property type="evidence" value="ECO:0007669"/>
    <property type="project" value="UniProtKB-KW"/>
</dbReference>
<evidence type="ECO:0000256" key="8">
    <source>
        <dbReference type="ARBA" id="ARBA00023012"/>
    </source>
</evidence>
<evidence type="ECO:0000256" key="3">
    <source>
        <dbReference type="ARBA" id="ARBA00022553"/>
    </source>
</evidence>
<dbReference type="PANTHER" id="PTHR24421:SF10">
    <property type="entry name" value="NITRATE_NITRITE SENSOR PROTEIN NARQ"/>
    <property type="match status" value="1"/>
</dbReference>
<dbReference type="InterPro" id="IPR050482">
    <property type="entry name" value="Sensor_HK_TwoCompSys"/>
</dbReference>
<dbReference type="Proteomes" id="UP000671828">
    <property type="component" value="Chromosome"/>
</dbReference>
<feature type="transmembrane region" description="Helical" evidence="9">
    <location>
        <begin position="63"/>
        <end position="84"/>
    </location>
</feature>
<organism evidence="12 13">
    <name type="scientific">Saccharothrix algeriensis</name>
    <dbReference type="NCBI Taxonomy" id="173560"/>
    <lineage>
        <taxon>Bacteria</taxon>
        <taxon>Bacillati</taxon>
        <taxon>Actinomycetota</taxon>
        <taxon>Actinomycetes</taxon>
        <taxon>Pseudonocardiales</taxon>
        <taxon>Pseudonocardiaceae</taxon>
        <taxon>Saccharothrix</taxon>
    </lineage>
</organism>
<keyword evidence="9" id="KW-0812">Transmembrane</keyword>
<evidence type="ECO:0000256" key="2">
    <source>
        <dbReference type="ARBA" id="ARBA00012438"/>
    </source>
</evidence>
<keyword evidence="9" id="KW-0472">Membrane</keyword>
<feature type="transmembrane region" description="Helical" evidence="9">
    <location>
        <begin position="90"/>
        <end position="110"/>
    </location>
</feature>
<evidence type="ECO:0000259" key="10">
    <source>
        <dbReference type="Pfam" id="PF02518"/>
    </source>
</evidence>
<dbReference type="Pfam" id="PF02518">
    <property type="entry name" value="HATPase_c"/>
    <property type="match status" value="1"/>
</dbReference>
<dbReference type="EC" id="2.7.13.3" evidence="2"/>
<evidence type="ECO:0000313" key="12">
    <source>
        <dbReference type="EMBL" id="QTR04613.1"/>
    </source>
</evidence>
<evidence type="ECO:0000256" key="5">
    <source>
        <dbReference type="ARBA" id="ARBA00022741"/>
    </source>
</evidence>
<dbReference type="EMBL" id="CP072788">
    <property type="protein sequence ID" value="QTR04613.1"/>
    <property type="molecule type" value="Genomic_DNA"/>
</dbReference>
<evidence type="ECO:0000256" key="7">
    <source>
        <dbReference type="ARBA" id="ARBA00022840"/>
    </source>
</evidence>
<dbReference type="Pfam" id="PF07730">
    <property type="entry name" value="HisKA_3"/>
    <property type="match status" value="1"/>
</dbReference>
<evidence type="ECO:0000256" key="9">
    <source>
        <dbReference type="SAM" id="Phobius"/>
    </source>
</evidence>
<evidence type="ECO:0000313" key="13">
    <source>
        <dbReference type="Proteomes" id="UP000671828"/>
    </source>
</evidence>
<dbReference type="InterPro" id="IPR036890">
    <property type="entry name" value="HATPase_C_sf"/>
</dbReference>
<dbReference type="SUPFAM" id="SSF55874">
    <property type="entry name" value="ATPase domain of HSP90 chaperone/DNA topoisomerase II/histidine kinase"/>
    <property type="match status" value="1"/>
</dbReference>
<dbReference type="AlphaFoldDB" id="A0A8T8I123"/>
<sequence length="397" mass="41323">RVGRFGGWSALTGQHWPVALVVVSAFTAEAMTLVGGPGELSAWQLPFAAALGAAAVAATRYPVAMACGSAVLLVGETVLAALVAEPGPRLFGGIAMTAMAGLCVTLLACVRYAPRRRAVPTAVGLAAAVLVASNLRPVFQVTTAEGGLESQPLLLLGIAAAGGLFLRQRDHVRARDVRVLVEGARQSERLTLARELHDLVAYHLTGIIVQAKAAKRASSPDVAQRVMPDIEAAGSEAMTAMRRLVHTLRHIDDAQRGVGDTTGEAQPTGDLDADLRSLAAGYRLPVVVAVDGVGGLAPDIAGSVLRIVRESLTNVGKHAQAPSRVDVEVTGDERSLSLSVRDNGVRSSAAKDPGYGLIGMRERAQLLGGRLRAGPAGRGWEVRAEIPLVGRNGRGDR</sequence>
<dbReference type="Gene3D" id="1.20.5.1930">
    <property type="match status" value="1"/>
</dbReference>